<dbReference type="EMBL" id="JBBPBK010000005">
    <property type="protein sequence ID" value="KAK9284658.1"/>
    <property type="molecule type" value="Genomic_DNA"/>
</dbReference>
<dbReference type="InterPro" id="IPR013187">
    <property type="entry name" value="F-box-assoc_dom_typ3"/>
</dbReference>
<evidence type="ECO:0000313" key="2">
    <source>
        <dbReference type="EMBL" id="KAK9284658.1"/>
    </source>
</evidence>
<dbReference type="PANTHER" id="PTHR31672">
    <property type="entry name" value="BNACNNG10540D PROTEIN"/>
    <property type="match status" value="1"/>
</dbReference>
<dbReference type="SMART" id="SM00256">
    <property type="entry name" value="FBOX"/>
    <property type="match status" value="1"/>
</dbReference>
<keyword evidence="3" id="KW-1185">Reference proteome</keyword>
<sequence length="205" mass="23371">MVPTEEEAAAATSRSILELLPCAILIDILSRLPLKTIFHCRCVCKTWLHLLLSPDFAKAHLPRSPSSLLLQYPSTERKEGQPNDLFLLNQRATDVHHANAKMKFILNLNSLNLCYYELVDSHNSLLCLSVIVRAYPVYILNPLTGDYITLPQTQKRPTEYRSYCRFGFCPKTNQYKVVRFIPLFPTPVTLAWEVDIYTLGLDTAS</sequence>
<dbReference type="AlphaFoldDB" id="A0AAP0RTH4"/>
<organism evidence="2 3">
    <name type="scientific">Liquidambar formosana</name>
    <name type="common">Formosan gum</name>
    <dbReference type="NCBI Taxonomy" id="63359"/>
    <lineage>
        <taxon>Eukaryota</taxon>
        <taxon>Viridiplantae</taxon>
        <taxon>Streptophyta</taxon>
        <taxon>Embryophyta</taxon>
        <taxon>Tracheophyta</taxon>
        <taxon>Spermatophyta</taxon>
        <taxon>Magnoliopsida</taxon>
        <taxon>eudicotyledons</taxon>
        <taxon>Gunneridae</taxon>
        <taxon>Pentapetalae</taxon>
        <taxon>Saxifragales</taxon>
        <taxon>Altingiaceae</taxon>
        <taxon>Liquidambar</taxon>
    </lineage>
</organism>
<dbReference type="PANTHER" id="PTHR31672:SF13">
    <property type="entry name" value="F-BOX PROTEIN CPR30-LIKE"/>
    <property type="match status" value="1"/>
</dbReference>
<evidence type="ECO:0000313" key="3">
    <source>
        <dbReference type="Proteomes" id="UP001415857"/>
    </source>
</evidence>
<dbReference type="CDD" id="cd22157">
    <property type="entry name" value="F-box_AtFBW1-like"/>
    <property type="match status" value="1"/>
</dbReference>
<name>A0AAP0RTH4_LIQFO</name>
<comment type="caution">
    <text evidence="2">The sequence shown here is derived from an EMBL/GenBank/DDBJ whole genome shotgun (WGS) entry which is preliminary data.</text>
</comment>
<reference evidence="2 3" key="1">
    <citation type="journal article" date="2024" name="Plant J.">
        <title>Genome sequences and population genomics reveal climatic adaptation and genomic divergence between two closely related sweetgum species.</title>
        <authorList>
            <person name="Xu W.Q."/>
            <person name="Ren C.Q."/>
            <person name="Zhang X.Y."/>
            <person name="Comes H.P."/>
            <person name="Liu X.H."/>
            <person name="Li Y.G."/>
            <person name="Kettle C.J."/>
            <person name="Jalonen R."/>
            <person name="Gaisberger H."/>
            <person name="Ma Y.Z."/>
            <person name="Qiu Y.X."/>
        </authorList>
    </citation>
    <scope>NUCLEOTIDE SEQUENCE [LARGE SCALE GENOMIC DNA]</scope>
    <source>
        <strain evidence="2">Hangzhou</strain>
    </source>
</reference>
<evidence type="ECO:0000259" key="1">
    <source>
        <dbReference type="SMART" id="SM00256"/>
    </source>
</evidence>
<dbReference type="InterPro" id="IPR036047">
    <property type="entry name" value="F-box-like_dom_sf"/>
</dbReference>
<dbReference type="Proteomes" id="UP001415857">
    <property type="component" value="Unassembled WGS sequence"/>
</dbReference>
<accession>A0AAP0RTH4</accession>
<protein>
    <recommendedName>
        <fullName evidence="1">F-box domain-containing protein</fullName>
    </recommendedName>
</protein>
<gene>
    <name evidence="2" type="ORF">L1049_023834</name>
</gene>
<dbReference type="InterPro" id="IPR050796">
    <property type="entry name" value="SCF_F-box_component"/>
</dbReference>
<dbReference type="SUPFAM" id="SSF81383">
    <property type="entry name" value="F-box domain"/>
    <property type="match status" value="1"/>
</dbReference>
<proteinExistence type="predicted"/>
<dbReference type="Gene3D" id="1.20.1280.50">
    <property type="match status" value="1"/>
</dbReference>
<dbReference type="InterPro" id="IPR001810">
    <property type="entry name" value="F-box_dom"/>
</dbReference>
<dbReference type="Pfam" id="PF00646">
    <property type="entry name" value="F-box"/>
    <property type="match status" value="1"/>
</dbReference>
<feature type="domain" description="F-box" evidence="1">
    <location>
        <begin position="20"/>
        <end position="60"/>
    </location>
</feature>
<dbReference type="Pfam" id="PF08268">
    <property type="entry name" value="FBA_3"/>
    <property type="match status" value="1"/>
</dbReference>